<gene>
    <name evidence="1" type="ordered locus">Rleg_1533</name>
</gene>
<dbReference type="Proteomes" id="UP000002256">
    <property type="component" value="Chromosome"/>
</dbReference>
<evidence type="ECO:0000313" key="1">
    <source>
        <dbReference type="EMBL" id="ACS55823.1"/>
    </source>
</evidence>
<organism evidence="1 2">
    <name type="scientific">Rhizobium leguminosarum bv. trifolii (strain WSM1325)</name>
    <dbReference type="NCBI Taxonomy" id="395491"/>
    <lineage>
        <taxon>Bacteria</taxon>
        <taxon>Pseudomonadati</taxon>
        <taxon>Pseudomonadota</taxon>
        <taxon>Alphaproteobacteria</taxon>
        <taxon>Hyphomicrobiales</taxon>
        <taxon>Rhizobiaceae</taxon>
        <taxon>Rhizobium/Agrobacterium group</taxon>
        <taxon>Rhizobium</taxon>
    </lineage>
</organism>
<protein>
    <submittedName>
        <fullName evidence="1">Uncharacterized protein</fullName>
    </submittedName>
</protein>
<reference evidence="1 2" key="1">
    <citation type="journal article" date="2010" name="Stand. Genomic Sci.">
        <title>Complete genome sequence of Rhizobium leguminosarum bv. trifolii strain WSM1325, an effective microsymbiont of annual Mediterranean clovers.</title>
        <authorList>
            <person name="Reeve W."/>
            <person name="O'Hara G."/>
            <person name="Chain P."/>
            <person name="Ardley J."/>
            <person name="Brau L."/>
            <person name="Nandesena K."/>
            <person name="Tiwari R."/>
            <person name="Copeland A."/>
            <person name="Nolan M."/>
            <person name="Han C."/>
            <person name="Brettin T."/>
            <person name="Land M."/>
            <person name="Ovchinikova G."/>
            <person name="Ivanova N."/>
            <person name="Mavromatis K."/>
            <person name="Markowitz V."/>
            <person name="Kyrpides N."/>
            <person name="Melino V."/>
            <person name="Denton M."/>
            <person name="Yates R."/>
            <person name="Howieson J."/>
        </authorList>
    </citation>
    <scope>NUCLEOTIDE SEQUENCE [LARGE SCALE GENOMIC DNA]</scope>
    <source>
        <strain evidence="1 2">WSM1325</strain>
    </source>
</reference>
<sequence>MPANRNVLCEVKPKLDRLVAELAAQGADRAYVLYILEREIAALRRKGPHEGVDIHRRGPFQR</sequence>
<accession>C6AVL2</accession>
<dbReference type="HOGENOM" id="CLU_2901137_0_0_5"/>
<proteinExistence type="predicted"/>
<dbReference type="EMBL" id="CP001622">
    <property type="protein sequence ID" value="ACS55823.1"/>
    <property type="molecule type" value="Genomic_DNA"/>
</dbReference>
<dbReference type="AlphaFoldDB" id="C6AVL2"/>
<evidence type="ECO:0000313" key="2">
    <source>
        <dbReference type="Proteomes" id="UP000002256"/>
    </source>
</evidence>
<dbReference type="KEGG" id="rlg:Rleg_1533"/>
<name>C6AVL2_RHILS</name>